<evidence type="ECO:0000313" key="5">
    <source>
        <dbReference type="Proteomes" id="UP000000226"/>
    </source>
</evidence>
<protein>
    <recommendedName>
        <fullName evidence="3">EGF-like domain-containing protein</fullName>
    </recommendedName>
</protein>
<feature type="domain" description="EGF-like" evidence="3">
    <location>
        <begin position="112"/>
        <end position="150"/>
    </location>
</feature>
<dbReference type="STRING" id="3885.V7AQ78"/>
<dbReference type="Gramene" id="ESW07709">
    <property type="protein sequence ID" value="ESW07709"/>
    <property type="gene ID" value="PHAVU_010G152100g"/>
</dbReference>
<keyword evidence="2" id="KW-0732">Signal</keyword>
<dbReference type="SMART" id="SM00181">
    <property type="entry name" value="EGF"/>
    <property type="match status" value="2"/>
</dbReference>
<proteinExistence type="predicted"/>
<feature type="signal peptide" evidence="2">
    <location>
        <begin position="1"/>
        <end position="25"/>
    </location>
</feature>
<dbReference type="Proteomes" id="UP000000226">
    <property type="component" value="Chromosome 10"/>
</dbReference>
<name>V7AQ78_PHAVU</name>
<evidence type="ECO:0000313" key="4">
    <source>
        <dbReference type="EMBL" id="ESW07709.1"/>
    </source>
</evidence>
<dbReference type="AlphaFoldDB" id="V7AQ78"/>
<evidence type="ECO:0000259" key="3">
    <source>
        <dbReference type="SMART" id="SM00181"/>
    </source>
</evidence>
<feature type="compositionally biased region" description="Low complexity" evidence="1">
    <location>
        <begin position="179"/>
        <end position="189"/>
    </location>
</feature>
<dbReference type="InterPro" id="IPR000742">
    <property type="entry name" value="EGF"/>
</dbReference>
<gene>
    <name evidence="4" type="ORF">PHAVU_010G152100g</name>
</gene>
<dbReference type="EMBL" id="CM002297">
    <property type="protein sequence ID" value="ESW07709.1"/>
    <property type="molecule type" value="Genomic_DNA"/>
</dbReference>
<sequence length="217" mass="22921">MGIFIWKSLVLVSLCTFFFTCEVSATSTQLISNLTQDVFNPCDFVYCGKGTCHLSSTESLGFTCDCESGWKKPTFASFQLPPCVLPNCTVDLNCGNDSPSLPSSPPTQVNDPCLLNLCGDGTCESQGLDFICKCNEGSANLLNDPKLICLKKCTLGGDCSGIDLGFGSSPTQTQPPPGTSGTAGDSSTAGSGETLRCIRGLHMLATLILALTFEIWI</sequence>
<feature type="domain" description="EGF-like" evidence="3">
    <location>
        <begin position="41"/>
        <end position="89"/>
    </location>
</feature>
<dbReference type="PANTHER" id="PTHR33881:SF17">
    <property type="entry name" value="EGF-LIKE DOMAIN-CONTAINING PROTEIN"/>
    <property type="match status" value="1"/>
</dbReference>
<organism evidence="4 5">
    <name type="scientific">Phaseolus vulgaris</name>
    <name type="common">Kidney bean</name>
    <name type="synonym">French bean</name>
    <dbReference type="NCBI Taxonomy" id="3885"/>
    <lineage>
        <taxon>Eukaryota</taxon>
        <taxon>Viridiplantae</taxon>
        <taxon>Streptophyta</taxon>
        <taxon>Embryophyta</taxon>
        <taxon>Tracheophyta</taxon>
        <taxon>Spermatophyta</taxon>
        <taxon>Magnoliopsida</taxon>
        <taxon>eudicotyledons</taxon>
        <taxon>Gunneridae</taxon>
        <taxon>Pentapetalae</taxon>
        <taxon>rosids</taxon>
        <taxon>fabids</taxon>
        <taxon>Fabales</taxon>
        <taxon>Fabaceae</taxon>
        <taxon>Papilionoideae</taxon>
        <taxon>50 kb inversion clade</taxon>
        <taxon>NPAAA clade</taxon>
        <taxon>indigoferoid/millettioid clade</taxon>
        <taxon>Phaseoleae</taxon>
        <taxon>Phaseolus</taxon>
    </lineage>
</organism>
<dbReference type="PANTHER" id="PTHR33881">
    <property type="entry name" value="NEUROGENIC LOCUS NOTCH-LIKE PROTEIN"/>
    <property type="match status" value="1"/>
</dbReference>
<evidence type="ECO:0000256" key="1">
    <source>
        <dbReference type="SAM" id="MobiDB-lite"/>
    </source>
</evidence>
<dbReference type="eggNOG" id="ENOG502S1UC">
    <property type="taxonomic scope" value="Eukaryota"/>
</dbReference>
<feature type="region of interest" description="Disordered" evidence="1">
    <location>
        <begin position="170"/>
        <end position="189"/>
    </location>
</feature>
<dbReference type="OrthoDB" id="1933729at2759"/>
<evidence type="ECO:0000256" key="2">
    <source>
        <dbReference type="SAM" id="SignalP"/>
    </source>
</evidence>
<dbReference type="OMA" id="VIDCGQG"/>
<accession>V7AQ78</accession>
<keyword evidence="5" id="KW-1185">Reference proteome</keyword>
<feature type="chain" id="PRO_5004753489" description="EGF-like domain-containing protein" evidence="2">
    <location>
        <begin position="26"/>
        <end position="217"/>
    </location>
</feature>
<reference evidence="5" key="1">
    <citation type="journal article" date="2014" name="Nat. Genet.">
        <title>A reference genome for common bean and genome-wide analysis of dual domestications.</title>
        <authorList>
            <person name="Schmutz J."/>
            <person name="McClean P.E."/>
            <person name="Mamidi S."/>
            <person name="Wu G.A."/>
            <person name="Cannon S.B."/>
            <person name="Grimwood J."/>
            <person name="Jenkins J."/>
            <person name="Shu S."/>
            <person name="Song Q."/>
            <person name="Chavarro C."/>
            <person name="Torres-Torres M."/>
            <person name="Geffroy V."/>
            <person name="Moghaddam S.M."/>
            <person name="Gao D."/>
            <person name="Abernathy B."/>
            <person name="Barry K."/>
            <person name="Blair M."/>
            <person name="Brick M.A."/>
            <person name="Chovatia M."/>
            <person name="Gepts P."/>
            <person name="Goodstein D.M."/>
            <person name="Gonzales M."/>
            <person name="Hellsten U."/>
            <person name="Hyten D.L."/>
            <person name="Jia G."/>
            <person name="Kelly J.D."/>
            <person name="Kudrna D."/>
            <person name="Lee R."/>
            <person name="Richard M.M."/>
            <person name="Miklas P.N."/>
            <person name="Osorno J.M."/>
            <person name="Rodrigues J."/>
            <person name="Thareau V."/>
            <person name="Urrea C.A."/>
            <person name="Wang M."/>
            <person name="Yu Y."/>
            <person name="Zhang M."/>
            <person name="Wing R.A."/>
            <person name="Cregan P.B."/>
            <person name="Rokhsar D.S."/>
            <person name="Jackson S.A."/>
        </authorList>
    </citation>
    <scope>NUCLEOTIDE SEQUENCE [LARGE SCALE GENOMIC DNA]</scope>
    <source>
        <strain evidence="5">cv. G19833</strain>
    </source>
</reference>